<gene>
    <name evidence="1" type="ORF">PSI23_21205</name>
</gene>
<keyword evidence="2" id="KW-1185">Reference proteome</keyword>
<evidence type="ECO:0000313" key="2">
    <source>
        <dbReference type="Proteomes" id="UP001217178"/>
    </source>
</evidence>
<organism evidence="1 2">
    <name type="scientific">Xenorhabdus yunnanensis</name>
    <dbReference type="NCBI Taxonomy" id="3025878"/>
    <lineage>
        <taxon>Bacteria</taxon>
        <taxon>Pseudomonadati</taxon>
        <taxon>Pseudomonadota</taxon>
        <taxon>Gammaproteobacteria</taxon>
        <taxon>Enterobacterales</taxon>
        <taxon>Morganellaceae</taxon>
        <taxon>Xenorhabdus</taxon>
    </lineage>
</organism>
<dbReference type="RefSeq" id="WP_273556933.1">
    <property type="nucleotide sequence ID" value="NZ_JAQRFI010000143.1"/>
</dbReference>
<comment type="caution">
    <text evidence="1">The sequence shown here is derived from an EMBL/GenBank/DDBJ whole genome shotgun (WGS) entry which is preliminary data.</text>
</comment>
<accession>A0ABT5LKT5</accession>
<dbReference type="EMBL" id="JAQRFI010000143">
    <property type="protein sequence ID" value="MDC9591728.1"/>
    <property type="molecule type" value="Genomic_DNA"/>
</dbReference>
<sequence length="48" mass="5570">MKTKMPPARVRWVRGRNGVAAWVIPVTTYRMDKGIKKPPRDVMAWGFL</sequence>
<proteinExistence type="predicted"/>
<reference evidence="1 2" key="1">
    <citation type="submission" date="2023-02" db="EMBL/GenBank/DDBJ databases">
        <title>Entomopathogenic bacteria.</title>
        <authorList>
            <person name="Machado R.A."/>
        </authorList>
    </citation>
    <scope>NUCLEOTIDE SEQUENCE [LARGE SCALE GENOMIC DNA]</scope>
    <source>
        <strain evidence="1 2">XENO-10</strain>
    </source>
</reference>
<dbReference type="Proteomes" id="UP001217178">
    <property type="component" value="Unassembled WGS sequence"/>
</dbReference>
<evidence type="ECO:0000313" key="1">
    <source>
        <dbReference type="EMBL" id="MDC9591728.1"/>
    </source>
</evidence>
<protein>
    <submittedName>
        <fullName evidence="1">Uncharacterized protein</fullName>
    </submittedName>
</protein>
<name>A0ABT5LKT5_9GAMM</name>